<protein>
    <submittedName>
        <fullName evidence="3">Uncharacterized protein</fullName>
    </submittedName>
</protein>
<proteinExistence type="predicted"/>
<reference evidence="3 4" key="1">
    <citation type="submission" date="2021-02" db="EMBL/GenBank/DDBJ databases">
        <title>De Novo genome assembly of isolated myxobacteria.</title>
        <authorList>
            <person name="Stevens D.C."/>
        </authorList>
    </citation>
    <scope>NUCLEOTIDE SEQUENCE [LARGE SCALE GENOMIC DNA]</scope>
    <source>
        <strain evidence="4">SCPEA02</strain>
    </source>
</reference>
<keyword evidence="4" id="KW-1185">Reference proteome</keyword>
<name>A0ABX7PDN5_9BACT</name>
<evidence type="ECO:0000256" key="1">
    <source>
        <dbReference type="SAM" id="MobiDB-lite"/>
    </source>
</evidence>
<feature type="region of interest" description="Disordered" evidence="1">
    <location>
        <begin position="27"/>
        <end position="92"/>
    </location>
</feature>
<keyword evidence="2" id="KW-0812">Transmembrane</keyword>
<gene>
    <name evidence="3" type="ORF">JY651_41125</name>
</gene>
<organism evidence="3 4">
    <name type="scientific">Pyxidicoccus parkwayensis</name>
    <dbReference type="NCBI Taxonomy" id="2813578"/>
    <lineage>
        <taxon>Bacteria</taxon>
        <taxon>Pseudomonadati</taxon>
        <taxon>Myxococcota</taxon>
        <taxon>Myxococcia</taxon>
        <taxon>Myxococcales</taxon>
        <taxon>Cystobacterineae</taxon>
        <taxon>Myxococcaceae</taxon>
        <taxon>Pyxidicoccus</taxon>
    </lineage>
</organism>
<evidence type="ECO:0000313" key="4">
    <source>
        <dbReference type="Proteomes" id="UP000662747"/>
    </source>
</evidence>
<sequence length="92" mass="9995">MPQGPARVWSIVVMSVLCTVLTVVLLRNPAPSTPPPKPEEPAPQQPLTDEQRRAMYRAWPLFEGWPLPQLPSGQGQGAEPGKPAEAPPEGQH</sequence>
<feature type="transmembrane region" description="Helical" evidence="2">
    <location>
        <begin position="6"/>
        <end position="26"/>
    </location>
</feature>
<feature type="compositionally biased region" description="Low complexity" evidence="1">
    <location>
        <begin position="77"/>
        <end position="92"/>
    </location>
</feature>
<dbReference type="EMBL" id="CP071090">
    <property type="protein sequence ID" value="QSQ28468.1"/>
    <property type="molecule type" value="Genomic_DNA"/>
</dbReference>
<accession>A0ABX7PDN5</accession>
<evidence type="ECO:0000256" key="2">
    <source>
        <dbReference type="SAM" id="Phobius"/>
    </source>
</evidence>
<feature type="compositionally biased region" description="Pro residues" evidence="1">
    <location>
        <begin position="31"/>
        <end position="44"/>
    </location>
</feature>
<keyword evidence="2" id="KW-0472">Membrane</keyword>
<evidence type="ECO:0000313" key="3">
    <source>
        <dbReference type="EMBL" id="QSQ28468.1"/>
    </source>
</evidence>
<keyword evidence="2" id="KW-1133">Transmembrane helix</keyword>
<dbReference type="Proteomes" id="UP000662747">
    <property type="component" value="Chromosome"/>
</dbReference>